<dbReference type="GO" id="GO:0015288">
    <property type="term" value="F:porin activity"/>
    <property type="evidence" value="ECO:0007669"/>
    <property type="project" value="InterPro"/>
</dbReference>
<dbReference type="AlphaFoldDB" id="I3U944"/>
<evidence type="ECO:0000259" key="1">
    <source>
        <dbReference type="Pfam" id="PF13609"/>
    </source>
</evidence>
<dbReference type="Pfam" id="PF13609">
    <property type="entry name" value="Porin_4"/>
    <property type="match status" value="1"/>
</dbReference>
<dbReference type="STRING" id="1036672.TKWG_05130"/>
<dbReference type="Gene3D" id="2.40.160.10">
    <property type="entry name" value="Porin"/>
    <property type="match status" value="1"/>
</dbReference>
<dbReference type="InterPro" id="IPR023614">
    <property type="entry name" value="Porin_dom_sf"/>
</dbReference>
<dbReference type="SUPFAM" id="SSF56935">
    <property type="entry name" value="Porins"/>
    <property type="match status" value="1"/>
</dbReference>
<reference evidence="3" key="2">
    <citation type="journal article" date="2013" name="PLoS ONE">
        <title>Genome implosion elicits host-confinement in Alcaligenaceae: evidence from the comparative genomics of Tetrathiobacter kashmirensis, a pathogen in the making.</title>
        <authorList>
            <person name="Ghosh W."/>
            <person name="Alam M."/>
            <person name="Roy C."/>
            <person name="Pyne P."/>
            <person name="George A."/>
            <person name="Chakraborty R."/>
            <person name="Majumder S."/>
            <person name="Agarwal A."/>
            <person name="Chakraborty S."/>
            <person name="Majumdar S."/>
            <person name="Gupta S.K."/>
        </authorList>
    </citation>
    <scope>NUCLEOTIDE SEQUENCE [LARGE SCALE GENOMIC DNA]</scope>
    <source>
        <strain evidence="3">WT001</strain>
    </source>
</reference>
<accession>I3U944</accession>
<feature type="domain" description="Porin" evidence="1">
    <location>
        <begin position="7"/>
        <end position="87"/>
    </location>
</feature>
<organism evidence="2 3">
    <name type="scientific">Advenella kashmirensis (strain DSM 17095 / LMG 22695 / WT001)</name>
    <name type="common">Tetrathiobacter kashmirensis</name>
    <dbReference type="NCBI Taxonomy" id="1036672"/>
    <lineage>
        <taxon>Bacteria</taxon>
        <taxon>Pseudomonadati</taxon>
        <taxon>Pseudomonadota</taxon>
        <taxon>Betaproteobacteria</taxon>
        <taxon>Burkholderiales</taxon>
        <taxon>Alcaligenaceae</taxon>
    </lineage>
</organism>
<dbReference type="HOGENOM" id="CLU_1923080_0_0_4"/>
<dbReference type="GO" id="GO:0016020">
    <property type="term" value="C:membrane"/>
    <property type="evidence" value="ECO:0007669"/>
    <property type="project" value="InterPro"/>
</dbReference>
<dbReference type="Proteomes" id="UP000005267">
    <property type="component" value="Chromosome"/>
</dbReference>
<dbReference type="InterPro" id="IPR033900">
    <property type="entry name" value="Gram_neg_porin_domain"/>
</dbReference>
<evidence type="ECO:0000313" key="3">
    <source>
        <dbReference type="Proteomes" id="UP000005267"/>
    </source>
</evidence>
<evidence type="ECO:0000313" key="2">
    <source>
        <dbReference type="EMBL" id="AFK61532.1"/>
    </source>
</evidence>
<gene>
    <name evidence="2" type="ordered locus">TKWG_05130</name>
</gene>
<proteinExistence type="predicted"/>
<dbReference type="KEGG" id="aka:TKWG_05130"/>
<reference evidence="2 3" key="1">
    <citation type="journal article" date="2011" name="J. Bacteriol.">
        <title>Whole-genome shotgun sequencing of the sulfur-oxidizing chemoautotroph Tetrathiobacter kashmirensis.</title>
        <authorList>
            <person name="Ghosh W."/>
            <person name="George A."/>
            <person name="Agarwal A."/>
            <person name="Raj P."/>
            <person name="Alam M."/>
            <person name="Pyne P."/>
            <person name="Das Gupta S.K."/>
        </authorList>
    </citation>
    <scope>NUCLEOTIDE SEQUENCE [LARGE SCALE GENOMIC DNA]</scope>
    <source>
        <strain evidence="2 3">WT001</strain>
    </source>
</reference>
<protein>
    <submittedName>
        <fullName evidence="2">Outer membrane porin protein</fullName>
    </submittedName>
</protein>
<dbReference type="EMBL" id="CP003555">
    <property type="protein sequence ID" value="AFK61532.1"/>
    <property type="molecule type" value="Genomic_DNA"/>
</dbReference>
<sequence>MQAGVLSGAFGASTYARMDNSIKYISPDLSGFKVGIGYAGKNTKTTGSDGFEDFEARDTSNWITTGASYDNGPLSVGVSYDRFRTDVRLSNGAGEKVQPICGICLAPMILRSSNCSWVMVRFAAQWPTMLS</sequence>
<name>I3U944_ADVKW</name>
<keyword evidence="3" id="KW-1185">Reference proteome</keyword>